<dbReference type="Proteomes" id="UP000054703">
    <property type="component" value="Unassembled WGS sequence"/>
</dbReference>
<dbReference type="GO" id="GO:0005829">
    <property type="term" value="C:cytosol"/>
    <property type="evidence" value="ECO:0007669"/>
    <property type="project" value="TreeGrafter"/>
</dbReference>
<comment type="caution">
    <text evidence="2">The sequence shown here is derived from an EMBL/GenBank/DDBJ whole genome shotgun (WGS) entry which is preliminary data.</text>
</comment>
<evidence type="ECO:0000313" key="2">
    <source>
        <dbReference type="EMBL" id="KTD63188.1"/>
    </source>
</evidence>
<dbReference type="OrthoDB" id="9790406at2"/>
<dbReference type="PATRIC" id="fig|45074.5.peg.1552"/>
<evidence type="ECO:0000313" key="3">
    <source>
        <dbReference type="Proteomes" id="UP000054703"/>
    </source>
</evidence>
<name>A0A0W0Z202_9GAMM</name>
<accession>A0A0W0Z202</accession>
<proteinExistence type="predicted"/>
<dbReference type="SUPFAM" id="SSF50341">
    <property type="entry name" value="CheW-like"/>
    <property type="match status" value="1"/>
</dbReference>
<keyword evidence="3" id="KW-1185">Reference proteome</keyword>
<dbReference type="RefSeq" id="WP_058513856.1">
    <property type="nucleotide sequence ID" value="NZ_CAAAIH010000030.1"/>
</dbReference>
<feature type="domain" description="CheW-like" evidence="1">
    <location>
        <begin position="42"/>
        <end position="183"/>
    </location>
</feature>
<dbReference type="AlphaFoldDB" id="A0A0W0Z202"/>
<dbReference type="STRING" id="45074.Lsan_1458"/>
<dbReference type="SMART" id="SM00260">
    <property type="entry name" value="CheW"/>
    <property type="match status" value="1"/>
</dbReference>
<dbReference type="Gene3D" id="2.30.30.40">
    <property type="entry name" value="SH3 Domains"/>
    <property type="match status" value="1"/>
</dbReference>
<dbReference type="PANTHER" id="PTHR22617">
    <property type="entry name" value="CHEMOTAXIS SENSOR HISTIDINE KINASE-RELATED"/>
    <property type="match status" value="1"/>
</dbReference>
<dbReference type="InterPro" id="IPR002545">
    <property type="entry name" value="CheW-lke_dom"/>
</dbReference>
<dbReference type="Gene3D" id="2.40.50.180">
    <property type="entry name" value="CheA-289, Domain 4"/>
    <property type="match status" value="1"/>
</dbReference>
<dbReference type="Pfam" id="PF01584">
    <property type="entry name" value="CheW"/>
    <property type="match status" value="1"/>
</dbReference>
<sequence length="199" mass="22435">MTIKEQRHASELIPKSEEALYILQARAKQLAQQEVDKTQNNGVAFVHFSLSNNEHYGIPYQYVQEILHHVVLVKPPFIPHFIAGVINWRGALITVIDLFQFFHPHSSTHNLKQKNEFIIVINASNITLALLTPQIEGSAIYQPNQLAVPLSSINAAKPEYILGLHQAVTAIIHVETLISSLCLEIKKSLYRRGEVHGNH</sequence>
<dbReference type="EMBL" id="LNYU01000030">
    <property type="protein sequence ID" value="KTD63188.1"/>
    <property type="molecule type" value="Genomic_DNA"/>
</dbReference>
<reference evidence="2 3" key="1">
    <citation type="submission" date="2015-11" db="EMBL/GenBank/DDBJ databases">
        <title>Genomic analysis of 38 Legionella species identifies large and diverse effector repertoires.</title>
        <authorList>
            <person name="Burstein D."/>
            <person name="Amaro F."/>
            <person name="Zusman T."/>
            <person name="Lifshitz Z."/>
            <person name="Cohen O."/>
            <person name="Gilbert J.A."/>
            <person name="Pupko T."/>
            <person name="Shuman H.A."/>
            <person name="Segal G."/>
        </authorList>
    </citation>
    <scope>NUCLEOTIDE SEQUENCE [LARGE SCALE GENOMIC DNA]</scope>
    <source>
        <strain evidence="2 3">SC-63-C7</strain>
    </source>
</reference>
<evidence type="ECO:0000259" key="1">
    <source>
        <dbReference type="PROSITE" id="PS50851"/>
    </source>
</evidence>
<dbReference type="InterPro" id="IPR036061">
    <property type="entry name" value="CheW-like_dom_sf"/>
</dbReference>
<dbReference type="InterPro" id="IPR039315">
    <property type="entry name" value="CheW"/>
</dbReference>
<protein>
    <submittedName>
        <fullName evidence="2">Chemotaxis signal transduction protein (CheW domain)</fullName>
    </submittedName>
</protein>
<dbReference type="PROSITE" id="PS50851">
    <property type="entry name" value="CHEW"/>
    <property type="match status" value="1"/>
</dbReference>
<gene>
    <name evidence="2" type="ORF">Lsan_1458</name>
</gene>
<dbReference type="GO" id="GO:0007165">
    <property type="term" value="P:signal transduction"/>
    <property type="evidence" value="ECO:0007669"/>
    <property type="project" value="InterPro"/>
</dbReference>
<organism evidence="2 3">
    <name type="scientific">Legionella santicrucis</name>
    <dbReference type="NCBI Taxonomy" id="45074"/>
    <lineage>
        <taxon>Bacteria</taxon>
        <taxon>Pseudomonadati</taxon>
        <taxon>Pseudomonadota</taxon>
        <taxon>Gammaproteobacteria</taxon>
        <taxon>Legionellales</taxon>
        <taxon>Legionellaceae</taxon>
        <taxon>Legionella</taxon>
    </lineage>
</organism>
<dbReference type="PANTHER" id="PTHR22617:SF23">
    <property type="entry name" value="CHEMOTAXIS PROTEIN CHEW"/>
    <property type="match status" value="1"/>
</dbReference>
<dbReference type="GO" id="GO:0006935">
    <property type="term" value="P:chemotaxis"/>
    <property type="evidence" value="ECO:0007669"/>
    <property type="project" value="InterPro"/>
</dbReference>